<dbReference type="Gene3D" id="3.90.1860.10">
    <property type="entry name" value="tRNA-splicing ligase RtcB"/>
    <property type="match status" value="1"/>
</dbReference>
<evidence type="ECO:0000256" key="1">
    <source>
        <dbReference type="ARBA" id="ARBA00012726"/>
    </source>
</evidence>
<evidence type="ECO:0000256" key="9">
    <source>
        <dbReference type="PIRSR" id="PIRSR601233-2"/>
    </source>
</evidence>
<name>A0A975NS29_9BRAD</name>
<keyword evidence="3 10" id="KW-0479">Metal-binding</keyword>
<evidence type="ECO:0000256" key="2">
    <source>
        <dbReference type="ARBA" id="ARBA00022598"/>
    </source>
</evidence>
<evidence type="ECO:0000313" key="12">
    <source>
        <dbReference type="Proteomes" id="UP000680805"/>
    </source>
</evidence>
<keyword evidence="7 10" id="KW-0464">Manganese</keyword>
<evidence type="ECO:0000313" key="11">
    <source>
        <dbReference type="EMBL" id="QWG20242.1"/>
    </source>
</evidence>
<feature type="binding site" evidence="10">
    <location>
        <position position="73"/>
    </location>
    <ligand>
        <name>Mn(2+)</name>
        <dbReference type="ChEBI" id="CHEBI:29035"/>
        <label>1</label>
    </ligand>
</feature>
<dbReference type="GO" id="GO:0003972">
    <property type="term" value="F:RNA ligase (ATP) activity"/>
    <property type="evidence" value="ECO:0007669"/>
    <property type="project" value="TreeGrafter"/>
</dbReference>
<proteinExistence type="predicted"/>
<dbReference type="GO" id="GO:0042245">
    <property type="term" value="P:RNA repair"/>
    <property type="evidence" value="ECO:0007669"/>
    <property type="project" value="UniProtKB-KW"/>
</dbReference>
<evidence type="ECO:0000256" key="3">
    <source>
        <dbReference type="ARBA" id="ARBA00022723"/>
    </source>
</evidence>
<keyword evidence="4 9" id="KW-0547">Nucleotide-binding</keyword>
<dbReference type="AlphaFoldDB" id="A0A975NS29"/>
<gene>
    <name evidence="11" type="ORF">KMZ68_10630</name>
</gene>
<evidence type="ECO:0000256" key="8">
    <source>
        <dbReference type="ARBA" id="ARBA00047746"/>
    </source>
</evidence>
<dbReference type="EMBL" id="CP076135">
    <property type="protein sequence ID" value="QWG20242.1"/>
    <property type="molecule type" value="Genomic_DNA"/>
</dbReference>
<dbReference type="GO" id="GO:0005525">
    <property type="term" value="F:GTP binding"/>
    <property type="evidence" value="ECO:0007669"/>
    <property type="project" value="UniProtKB-KW"/>
</dbReference>
<dbReference type="SUPFAM" id="SSF103365">
    <property type="entry name" value="Hypothetical protein PH1602"/>
    <property type="match status" value="1"/>
</dbReference>
<comment type="catalytic activity">
    <reaction evidence="8">
        <text>a 3'-end 3'-phospho-ribonucleotide-RNA + a 5'-end dephospho-ribonucleoside-RNA + GTP = a ribonucleotidyl-ribonucleotide-RNA + GMP + diphosphate</text>
        <dbReference type="Rhea" id="RHEA:68076"/>
        <dbReference type="Rhea" id="RHEA-COMP:10463"/>
        <dbReference type="Rhea" id="RHEA-COMP:13936"/>
        <dbReference type="Rhea" id="RHEA-COMP:17355"/>
        <dbReference type="ChEBI" id="CHEBI:33019"/>
        <dbReference type="ChEBI" id="CHEBI:37565"/>
        <dbReference type="ChEBI" id="CHEBI:58115"/>
        <dbReference type="ChEBI" id="CHEBI:83062"/>
        <dbReference type="ChEBI" id="CHEBI:138284"/>
        <dbReference type="ChEBI" id="CHEBI:173118"/>
        <dbReference type="EC" id="6.5.1.8"/>
    </reaction>
</comment>
<dbReference type="EC" id="6.5.1.8" evidence="1"/>
<dbReference type="GO" id="GO:0170057">
    <property type="term" value="F:RNA ligase (GTP) activity"/>
    <property type="evidence" value="ECO:0007669"/>
    <property type="project" value="UniProtKB-EC"/>
</dbReference>
<evidence type="ECO:0000256" key="5">
    <source>
        <dbReference type="ARBA" id="ARBA00022800"/>
    </source>
</evidence>
<keyword evidence="6 9" id="KW-0342">GTP-binding</keyword>
<evidence type="ECO:0000256" key="6">
    <source>
        <dbReference type="ARBA" id="ARBA00023134"/>
    </source>
</evidence>
<dbReference type="InterPro" id="IPR036025">
    <property type="entry name" value="RtcB-like_sf"/>
</dbReference>
<dbReference type="InterPro" id="IPR001233">
    <property type="entry name" value="RtcB"/>
</dbReference>
<dbReference type="GO" id="GO:0046872">
    <property type="term" value="F:metal ion binding"/>
    <property type="evidence" value="ECO:0007669"/>
    <property type="project" value="UniProtKB-KW"/>
</dbReference>
<evidence type="ECO:0000256" key="10">
    <source>
        <dbReference type="PIRSR" id="PIRSR601233-3"/>
    </source>
</evidence>
<evidence type="ECO:0000256" key="4">
    <source>
        <dbReference type="ARBA" id="ARBA00022741"/>
    </source>
</evidence>
<sequence>MPFVLLLSSQRCPAAWIMLAKGAHWAVARLGEMRDLERIEEQGRMVGARPDCVSDRAKERQRREMGTLGSGNHYLEVQAMPESFDMAVADAFGLAQDVGAVVAAAEHAGLARSVARLRPLICIKG</sequence>
<dbReference type="GO" id="GO:0006396">
    <property type="term" value="P:RNA processing"/>
    <property type="evidence" value="ECO:0007669"/>
    <property type="project" value="InterPro"/>
</dbReference>
<dbReference type="RefSeq" id="WP_215615721.1">
    <property type="nucleotide sequence ID" value="NZ_CP076135.1"/>
</dbReference>
<comment type="cofactor">
    <cofactor evidence="10">
        <name>Mn(2+)</name>
        <dbReference type="ChEBI" id="CHEBI:29035"/>
    </cofactor>
    <text evidence="10">Binds 2 manganese ions per subunit.</text>
</comment>
<dbReference type="KEGG" id="bsei:KMZ68_10630"/>
<accession>A0A975NS29</accession>
<dbReference type="PANTHER" id="PTHR11118:SF1">
    <property type="entry name" value="RNA-SPLICING LIGASE RTCB HOMOLOG"/>
    <property type="match status" value="1"/>
</dbReference>
<reference evidence="11" key="1">
    <citation type="submission" date="2021-06" db="EMBL/GenBank/DDBJ databases">
        <title>Bradyrhizobium sp. S2-11-2 Genome sequencing.</title>
        <authorList>
            <person name="Jin L."/>
        </authorList>
    </citation>
    <scope>NUCLEOTIDE SEQUENCE</scope>
    <source>
        <strain evidence="11">S2-11-2</strain>
    </source>
</reference>
<dbReference type="Proteomes" id="UP000680805">
    <property type="component" value="Chromosome"/>
</dbReference>
<keyword evidence="2" id="KW-0436">Ligase</keyword>
<protein>
    <recommendedName>
        <fullName evidence="1">3'-phosphate/5'-hydroxy nucleic acid ligase</fullName>
        <ecNumber evidence="1">6.5.1.8</ecNumber>
    </recommendedName>
</protein>
<evidence type="ECO:0000256" key="7">
    <source>
        <dbReference type="ARBA" id="ARBA00023211"/>
    </source>
</evidence>
<dbReference type="PANTHER" id="PTHR11118">
    <property type="entry name" value="RNA-SPLICING LIGASE RTCB HOMOLOG"/>
    <property type="match status" value="1"/>
</dbReference>
<dbReference type="Pfam" id="PF01139">
    <property type="entry name" value="RtcB"/>
    <property type="match status" value="1"/>
</dbReference>
<keyword evidence="5" id="KW-0692">RNA repair</keyword>
<organism evidence="11 12">
    <name type="scientific">Bradyrhizobium sediminis</name>
    <dbReference type="NCBI Taxonomy" id="2840469"/>
    <lineage>
        <taxon>Bacteria</taxon>
        <taxon>Pseudomonadati</taxon>
        <taxon>Pseudomonadota</taxon>
        <taxon>Alphaproteobacteria</taxon>
        <taxon>Hyphomicrobiales</taxon>
        <taxon>Nitrobacteraceae</taxon>
        <taxon>Bradyrhizobium</taxon>
    </lineage>
</organism>
<feature type="binding site" evidence="9">
    <location>
        <begin position="72"/>
        <end position="76"/>
    </location>
    <ligand>
        <name>GMP</name>
        <dbReference type="ChEBI" id="CHEBI:58115"/>
    </ligand>
</feature>